<keyword evidence="3" id="KW-0677">Repeat</keyword>
<evidence type="ECO:0000256" key="1">
    <source>
        <dbReference type="ARBA" id="ARBA00009890"/>
    </source>
</evidence>
<dbReference type="GO" id="GO:0003723">
    <property type="term" value="F:RNA binding"/>
    <property type="evidence" value="ECO:0007669"/>
    <property type="project" value="UniProtKB-UniRule"/>
</dbReference>
<dbReference type="InterPro" id="IPR004087">
    <property type="entry name" value="KH_dom"/>
</dbReference>
<feature type="region of interest" description="Disordered" evidence="6">
    <location>
        <begin position="596"/>
        <end position="615"/>
    </location>
</feature>
<feature type="domain" description="K Homology" evidence="7">
    <location>
        <begin position="505"/>
        <end position="576"/>
    </location>
</feature>
<protein>
    <submittedName>
        <fullName evidence="8">TOR complex subunit lst8</fullName>
    </submittedName>
</protein>
<feature type="domain" description="K Homology" evidence="7">
    <location>
        <begin position="645"/>
        <end position="715"/>
    </location>
</feature>
<dbReference type="PROSITE" id="PS00678">
    <property type="entry name" value="WD_REPEATS_1"/>
    <property type="match status" value="3"/>
</dbReference>
<feature type="region of interest" description="Disordered" evidence="6">
    <location>
        <begin position="310"/>
        <end position="426"/>
    </location>
</feature>
<proteinExistence type="inferred from homology"/>
<dbReference type="InterPro" id="IPR019775">
    <property type="entry name" value="WD40_repeat_CS"/>
</dbReference>
<dbReference type="InterPro" id="IPR004088">
    <property type="entry name" value="KH_dom_type_1"/>
</dbReference>
<feature type="repeat" description="WD" evidence="5">
    <location>
        <begin position="83"/>
        <end position="124"/>
    </location>
</feature>
<dbReference type="PROSITE" id="PS50294">
    <property type="entry name" value="WD_REPEATS_REGION"/>
    <property type="match status" value="4"/>
</dbReference>
<dbReference type="Gene3D" id="3.30.1370.10">
    <property type="entry name" value="K Homology domain, type 1"/>
    <property type="match status" value="3"/>
</dbReference>
<feature type="compositionally biased region" description="Acidic residues" evidence="6">
    <location>
        <begin position="320"/>
        <end position="347"/>
    </location>
</feature>
<dbReference type="CDD" id="cd22456">
    <property type="entry name" value="KH-I_Rnc1_rpt2"/>
    <property type="match status" value="1"/>
</dbReference>
<feature type="compositionally biased region" description="Basic and acidic residues" evidence="6">
    <location>
        <begin position="402"/>
        <end position="412"/>
    </location>
</feature>
<dbReference type="SUPFAM" id="SSF54791">
    <property type="entry name" value="Eukaryotic type KH-domain (KH-domain type I)"/>
    <property type="match status" value="3"/>
</dbReference>
<dbReference type="PROSITE" id="PS50084">
    <property type="entry name" value="KH_TYPE_1"/>
    <property type="match status" value="3"/>
</dbReference>
<accession>A0A9P6Q0C3</accession>
<feature type="repeat" description="WD" evidence="5">
    <location>
        <begin position="42"/>
        <end position="76"/>
    </location>
</feature>
<feature type="repeat" description="WD" evidence="5">
    <location>
        <begin position="174"/>
        <end position="215"/>
    </location>
</feature>
<organism evidence="8 9">
    <name type="scientific">Actinomortierella ambigua</name>
    <dbReference type="NCBI Taxonomy" id="1343610"/>
    <lineage>
        <taxon>Eukaryota</taxon>
        <taxon>Fungi</taxon>
        <taxon>Fungi incertae sedis</taxon>
        <taxon>Mucoromycota</taxon>
        <taxon>Mortierellomycotina</taxon>
        <taxon>Mortierellomycetes</taxon>
        <taxon>Mortierellales</taxon>
        <taxon>Mortierellaceae</taxon>
        <taxon>Actinomortierella</taxon>
    </lineage>
</organism>
<name>A0A9P6Q0C3_9FUNG</name>
<dbReference type="OrthoDB" id="400at2759"/>
<dbReference type="PANTHER" id="PTHR19842:SF0">
    <property type="entry name" value="TARGET OF RAPAMYCIN COMPLEX SUBUNIT LST8"/>
    <property type="match status" value="1"/>
</dbReference>
<dbReference type="EMBL" id="JAAAJB010000445">
    <property type="protein sequence ID" value="KAG0255724.1"/>
    <property type="molecule type" value="Genomic_DNA"/>
</dbReference>
<comment type="caution">
    <text evidence="8">The sequence shown here is derived from an EMBL/GenBank/DDBJ whole genome shotgun (WGS) entry which is preliminary data.</text>
</comment>
<reference evidence="8" key="1">
    <citation type="journal article" date="2020" name="Fungal Divers.">
        <title>Resolving the Mortierellaceae phylogeny through synthesis of multi-gene phylogenetics and phylogenomics.</title>
        <authorList>
            <person name="Vandepol N."/>
            <person name="Liber J."/>
            <person name="Desiro A."/>
            <person name="Na H."/>
            <person name="Kennedy M."/>
            <person name="Barry K."/>
            <person name="Grigoriev I.V."/>
            <person name="Miller A.N."/>
            <person name="O'Donnell K."/>
            <person name="Stajich J.E."/>
            <person name="Bonito G."/>
        </authorList>
    </citation>
    <scope>NUCLEOTIDE SEQUENCE</scope>
    <source>
        <strain evidence="8">BC1065</strain>
    </source>
</reference>
<evidence type="ECO:0000313" key="9">
    <source>
        <dbReference type="Proteomes" id="UP000807716"/>
    </source>
</evidence>
<dbReference type="GO" id="GO:0031929">
    <property type="term" value="P:TOR signaling"/>
    <property type="evidence" value="ECO:0007669"/>
    <property type="project" value="InterPro"/>
</dbReference>
<dbReference type="InterPro" id="IPR037588">
    <property type="entry name" value="MLST8"/>
</dbReference>
<evidence type="ECO:0000256" key="2">
    <source>
        <dbReference type="ARBA" id="ARBA00022574"/>
    </source>
</evidence>
<keyword evidence="9" id="KW-1185">Reference proteome</keyword>
<evidence type="ECO:0000256" key="6">
    <source>
        <dbReference type="SAM" id="MobiDB-lite"/>
    </source>
</evidence>
<dbReference type="InterPro" id="IPR015943">
    <property type="entry name" value="WD40/YVTN_repeat-like_dom_sf"/>
</dbReference>
<feature type="repeat" description="WD" evidence="5">
    <location>
        <begin position="218"/>
        <end position="259"/>
    </location>
</feature>
<evidence type="ECO:0000256" key="4">
    <source>
        <dbReference type="PROSITE-ProRule" id="PRU00117"/>
    </source>
</evidence>
<gene>
    <name evidence="8" type="primary">LST8</name>
    <name evidence="8" type="ORF">DFQ27_006093</name>
</gene>
<dbReference type="CDD" id="cd22439">
    <property type="entry name" value="KH-I_PCBP_rpt3"/>
    <property type="match status" value="1"/>
</dbReference>
<dbReference type="Proteomes" id="UP000807716">
    <property type="component" value="Unassembled WGS sequence"/>
</dbReference>
<feature type="compositionally biased region" description="Acidic residues" evidence="6">
    <location>
        <begin position="366"/>
        <end position="375"/>
    </location>
</feature>
<evidence type="ECO:0000256" key="3">
    <source>
        <dbReference type="ARBA" id="ARBA00022737"/>
    </source>
</evidence>
<dbReference type="SUPFAM" id="SSF50978">
    <property type="entry name" value="WD40 repeat-like"/>
    <property type="match status" value="1"/>
</dbReference>
<feature type="region of interest" description="Disordered" evidence="6">
    <location>
        <begin position="621"/>
        <end position="647"/>
    </location>
</feature>
<dbReference type="GO" id="GO:0032956">
    <property type="term" value="P:regulation of actin cytoskeleton organization"/>
    <property type="evidence" value="ECO:0007669"/>
    <property type="project" value="TreeGrafter"/>
</dbReference>
<dbReference type="PRINTS" id="PR00320">
    <property type="entry name" value="GPROTEINBRPT"/>
</dbReference>
<dbReference type="CDD" id="cd00200">
    <property type="entry name" value="WD40"/>
    <property type="match status" value="1"/>
</dbReference>
<dbReference type="InterPro" id="IPR036322">
    <property type="entry name" value="WD40_repeat_dom_sf"/>
</dbReference>
<evidence type="ECO:0000259" key="7">
    <source>
        <dbReference type="SMART" id="SM00322"/>
    </source>
</evidence>
<evidence type="ECO:0000313" key="8">
    <source>
        <dbReference type="EMBL" id="KAG0255724.1"/>
    </source>
</evidence>
<dbReference type="GO" id="GO:0031932">
    <property type="term" value="C:TORC2 complex"/>
    <property type="evidence" value="ECO:0007669"/>
    <property type="project" value="InterPro"/>
</dbReference>
<dbReference type="InterPro" id="IPR020472">
    <property type="entry name" value="WD40_PAC1"/>
</dbReference>
<dbReference type="GO" id="GO:0031931">
    <property type="term" value="C:TORC1 complex"/>
    <property type="evidence" value="ECO:0007669"/>
    <property type="project" value="InterPro"/>
</dbReference>
<feature type="domain" description="K Homology" evidence="7">
    <location>
        <begin position="412"/>
        <end position="492"/>
    </location>
</feature>
<dbReference type="InterPro" id="IPR001680">
    <property type="entry name" value="WD40_rpt"/>
</dbReference>
<feature type="compositionally biased region" description="Basic and acidic residues" evidence="6">
    <location>
        <begin position="348"/>
        <end position="364"/>
    </location>
</feature>
<keyword evidence="4" id="KW-0694">RNA-binding</keyword>
<dbReference type="PROSITE" id="PS50082">
    <property type="entry name" value="WD_REPEATS_2"/>
    <property type="match status" value="4"/>
</dbReference>
<dbReference type="Pfam" id="PF00400">
    <property type="entry name" value="WD40"/>
    <property type="match status" value="4"/>
</dbReference>
<dbReference type="SMART" id="SM00320">
    <property type="entry name" value="WD40"/>
    <property type="match status" value="5"/>
</dbReference>
<dbReference type="AlphaFoldDB" id="A0A9P6Q0C3"/>
<feature type="compositionally biased region" description="Low complexity" evidence="6">
    <location>
        <begin position="629"/>
        <end position="647"/>
    </location>
</feature>
<dbReference type="SMART" id="SM00322">
    <property type="entry name" value="KH"/>
    <property type="match status" value="3"/>
</dbReference>
<evidence type="ECO:0000256" key="5">
    <source>
        <dbReference type="PROSITE-ProRule" id="PRU00221"/>
    </source>
</evidence>
<dbReference type="Pfam" id="PF00013">
    <property type="entry name" value="KH_1"/>
    <property type="match status" value="3"/>
</dbReference>
<dbReference type="Gene3D" id="2.130.10.10">
    <property type="entry name" value="YVTN repeat-like/Quinoprotein amine dehydrogenase"/>
    <property type="match status" value="1"/>
</dbReference>
<dbReference type="PANTHER" id="PTHR19842">
    <property type="entry name" value="G BETA-LIKE PROTEIN GBL"/>
    <property type="match status" value="1"/>
</dbReference>
<comment type="similarity">
    <text evidence="1">Belongs to the WD repeat LST8 family.</text>
</comment>
<sequence>MHLILINSSSNNSSSNTTLIPSFSSLQVNKLCISPDKQFLAAASHTSNVTALAFHCEGKWMVTASEDRTLKIWDIRCQDPQRNFDHRAPVNDVVIHPNQGELVSCDQNGSIKLWDLGESSCTHELVPEEDVPVRSVTVANDGSALVAANNKGNCYVWKMAHTRNSTDLQPITKFHAHDKYILKCLLSPDVKHLATCSADMTVKIWRTDNYKFELEKTLVGHQRWVWDCAFSADSAYLVTASSDHAARLWELSSGDTIRQYNGHQKAAVCVALNDLSIVALMFDLESASENNVEINMLELQGTQKTIFASLDVPRTHKEEEVEMDKNEDEDEKWEDDDEEGSIDEVMSDTEHNTVEERERKRSLPNDDSDDHESDSEDRRYKRPAVNDSNSSSPQRPQHRRRNSDDAKPRDEQNSELEGGVPPTTALRSIVSMKDAGVIIGKMGKNVSEIREKSGAKVTISELVPGAQERILTVSGPLDTVAKAYSLVAQKVIAEHIEPDANPETESTSIRLLVQHHRMGSVIGKGGSKIKEIQEASGARLVASEEMLPGSTERTINITGVPDAIHIAVYHVGVVLQEHTDRERNFNAVPYRPIGRTGGYSSSSTHGNYGPPHHQPSYYGGYPQGPMPPYGQDFMPQQGSSSSGPGSQAQQIFIPNDMVGCIIGKGGSKINEIRHMSGSHIKIAEPSGNSNERLVTITGTPESNHMALYLLYSRLESEKSRQ</sequence>
<keyword evidence="2 5" id="KW-0853">WD repeat</keyword>
<dbReference type="InterPro" id="IPR036612">
    <property type="entry name" value="KH_dom_type_1_sf"/>
</dbReference>